<dbReference type="Gene3D" id="3.20.90.10">
    <property type="entry name" value="Tubby Protein, Chain A"/>
    <property type="match status" value="1"/>
</dbReference>
<dbReference type="PRINTS" id="PR01573">
    <property type="entry name" value="SUPERTUBBY"/>
</dbReference>
<dbReference type="eggNOG" id="KOG2502">
    <property type="taxonomic scope" value="Eukaryota"/>
</dbReference>
<organism evidence="4">
    <name type="scientific">Eucalyptus grandis</name>
    <name type="common">Flooded gum</name>
    <dbReference type="NCBI Taxonomy" id="71139"/>
    <lineage>
        <taxon>Eukaryota</taxon>
        <taxon>Viridiplantae</taxon>
        <taxon>Streptophyta</taxon>
        <taxon>Embryophyta</taxon>
        <taxon>Tracheophyta</taxon>
        <taxon>Spermatophyta</taxon>
        <taxon>Magnoliopsida</taxon>
        <taxon>eudicotyledons</taxon>
        <taxon>Gunneridae</taxon>
        <taxon>Pentapetalae</taxon>
        <taxon>rosids</taxon>
        <taxon>malvids</taxon>
        <taxon>Myrtales</taxon>
        <taxon>Myrtaceae</taxon>
        <taxon>Myrtoideae</taxon>
        <taxon>Eucalypteae</taxon>
        <taxon>Eucalyptus</taxon>
    </lineage>
</organism>
<sequence length="385" mass="42567">MSLRRALLSRKFSRSFKELNGKASREEAEEGAGGEGEGAAAAAAGGRAEPEAAHGESWGTMLPELLGEIIRRVEESEDRWPQRQNVVACACVCKRWRDITREIVRSPLRSGQITFPSCLKQPGPRDSAHQCLIKRDKKTSTFYLSLTLSPSTPDEGKFLLAARRYRHGAHTEYIISLDADDVSQGSNAYVGKLSSDFLGTNFTIYDSQPPHDGAKPSSSRASRRFASKQISPQVPAGNFQVGQVSYKFNLLKSRGPRRMICSLNCPVSVEAPIDKQMDNAKMMKSGSLNSDYTILKNKAPRWHEHMQCWCLNFHGRVTVASVKNFQLVAIMDQSQPGGKGDEETVLLQFGKVGDDTFTMDYRQPLSAFQAFAVCLTSFGTKIACE</sequence>
<dbReference type="PANTHER" id="PTHR16517:SF50">
    <property type="entry name" value="TUBBY-LIKE F-BOX PROTEIN 7"/>
    <property type="match status" value="1"/>
</dbReference>
<dbReference type="InterPro" id="IPR000007">
    <property type="entry name" value="Tubby_C"/>
</dbReference>
<dbReference type="FunCoup" id="A0A059BP79">
    <property type="interactions" value="677"/>
</dbReference>
<dbReference type="Gramene" id="KCW67515">
    <property type="protein sequence ID" value="KCW67515"/>
    <property type="gene ID" value="EUGRSUZ_F01244"/>
</dbReference>
<feature type="domain" description="Tubby C-terminal" evidence="3">
    <location>
        <begin position="119"/>
        <end position="380"/>
    </location>
</feature>
<feature type="region of interest" description="Disordered" evidence="2">
    <location>
        <begin position="207"/>
        <end position="227"/>
    </location>
</feature>
<evidence type="ECO:0000256" key="2">
    <source>
        <dbReference type="SAM" id="MobiDB-lite"/>
    </source>
</evidence>
<feature type="region of interest" description="Disordered" evidence="2">
    <location>
        <begin position="18"/>
        <end position="57"/>
    </location>
</feature>
<evidence type="ECO:0000313" key="4">
    <source>
        <dbReference type="EMBL" id="KCW67515.1"/>
    </source>
</evidence>
<dbReference type="InterPro" id="IPR018066">
    <property type="entry name" value="Tubby_C_CS"/>
</dbReference>
<dbReference type="PANTHER" id="PTHR16517">
    <property type="entry name" value="TUBBY-RELATED"/>
    <property type="match status" value="1"/>
</dbReference>
<dbReference type="KEGG" id="egr:104448546"/>
<dbReference type="InParanoid" id="A0A059BP79"/>
<dbReference type="GO" id="GO:0006355">
    <property type="term" value="P:regulation of DNA-templated transcription"/>
    <property type="evidence" value="ECO:0007669"/>
    <property type="project" value="UniProtKB-ARBA"/>
</dbReference>
<protein>
    <recommendedName>
        <fullName evidence="3">Tubby C-terminal domain-containing protein</fullName>
    </recommendedName>
</protein>
<dbReference type="EMBL" id="KK198758">
    <property type="protein sequence ID" value="KCW67515.1"/>
    <property type="molecule type" value="Genomic_DNA"/>
</dbReference>
<feature type="compositionally biased region" description="Low complexity" evidence="2">
    <location>
        <begin position="38"/>
        <end position="47"/>
    </location>
</feature>
<evidence type="ECO:0000256" key="1">
    <source>
        <dbReference type="ARBA" id="ARBA00007129"/>
    </source>
</evidence>
<dbReference type="PROSITE" id="PS01200">
    <property type="entry name" value="TUB_1"/>
    <property type="match status" value="1"/>
</dbReference>
<dbReference type="OMA" id="MFQINED"/>
<comment type="similarity">
    <text evidence="1">Belongs to the TUB family.</text>
</comment>
<reference evidence="4" key="1">
    <citation type="submission" date="2013-07" db="EMBL/GenBank/DDBJ databases">
        <title>The genome of Eucalyptus grandis.</title>
        <authorList>
            <person name="Schmutz J."/>
            <person name="Hayes R."/>
            <person name="Myburg A."/>
            <person name="Tuskan G."/>
            <person name="Grattapaglia D."/>
            <person name="Rokhsar D.S."/>
        </authorList>
    </citation>
    <scope>NUCLEOTIDE SEQUENCE</scope>
    <source>
        <tissue evidence="4">Leaf extractions</tissue>
    </source>
</reference>
<dbReference type="Pfam" id="PF01167">
    <property type="entry name" value="Tub"/>
    <property type="match status" value="1"/>
</dbReference>
<dbReference type="OrthoDB" id="8775810at2759"/>
<dbReference type="CDD" id="cd22153">
    <property type="entry name" value="F-box_AtTLP-like"/>
    <property type="match status" value="1"/>
</dbReference>
<dbReference type="AlphaFoldDB" id="A0A059BP79"/>
<accession>A0A059BP79</accession>
<gene>
    <name evidence="4" type="ORF">EUGRSUZ_F01244</name>
</gene>
<evidence type="ECO:0000259" key="3">
    <source>
        <dbReference type="Pfam" id="PF01167"/>
    </source>
</evidence>
<dbReference type="SUPFAM" id="SSF54518">
    <property type="entry name" value="Tubby C-terminal domain-like"/>
    <property type="match status" value="1"/>
</dbReference>
<dbReference type="InterPro" id="IPR025659">
    <property type="entry name" value="Tubby-like_C"/>
</dbReference>
<dbReference type="STRING" id="71139.A0A059BP79"/>
<proteinExistence type="inferred from homology"/>
<name>A0A059BP79_EUCGR</name>